<evidence type="ECO:0000256" key="1">
    <source>
        <dbReference type="ARBA" id="ARBA00001947"/>
    </source>
</evidence>
<evidence type="ECO:0000256" key="5">
    <source>
        <dbReference type="ARBA" id="ARBA00022763"/>
    </source>
</evidence>
<evidence type="ECO:0000256" key="6">
    <source>
        <dbReference type="ARBA" id="ARBA00022801"/>
    </source>
</evidence>
<dbReference type="PROSITE" id="PS00730">
    <property type="entry name" value="AP_NUCLEASE_F2_2"/>
    <property type="match status" value="1"/>
</dbReference>
<dbReference type="NCBIfam" id="TIGR00587">
    <property type="entry name" value="nfo"/>
    <property type="match status" value="1"/>
</dbReference>
<protein>
    <submittedName>
        <fullName evidence="10">Endonuclease IV</fullName>
    </submittedName>
</protein>
<sequence>MKIGCHVSIRKGYAGAAQYAKKIGATSFQYFPKNPRSLKVKSFDTKDAAACARFCLAEGLVSIAHAPYLINLSEHDPHLRETMRASLLNDLEITETCGSIGLVVHFGKYKGSDLLEGYKLMIELLNQVLADWTGEALLLIENNAGHMGATFEELIQVRNLVEHSEKIGFCLDTCHAFASGLWNGVNWDSLTRTGSDYFTHLKAIHLNDSVYPFRSHRDRHANIGQGYIGIEAFRELTRSKVAQALPLILETPQSADYTHQIEIEQIRQFIADGQ</sequence>
<evidence type="ECO:0000256" key="3">
    <source>
        <dbReference type="ARBA" id="ARBA00022722"/>
    </source>
</evidence>
<dbReference type="InterPro" id="IPR036237">
    <property type="entry name" value="Xyl_isomerase-like_sf"/>
</dbReference>
<dbReference type="AlphaFoldDB" id="A0A419SQN3"/>
<dbReference type="GO" id="GO:0003677">
    <property type="term" value="F:DNA binding"/>
    <property type="evidence" value="ECO:0007669"/>
    <property type="project" value="InterPro"/>
</dbReference>
<proteinExistence type="inferred from homology"/>
<dbReference type="InterPro" id="IPR018246">
    <property type="entry name" value="AP_endonuc_F2_Zn_BS"/>
</dbReference>
<keyword evidence="3" id="KW-0540">Nuclease</keyword>
<dbReference type="CDD" id="cd00019">
    <property type="entry name" value="AP2Ec"/>
    <property type="match status" value="1"/>
</dbReference>
<keyword evidence="5" id="KW-0227">DNA damage</keyword>
<keyword evidence="4" id="KW-0479">Metal-binding</keyword>
<evidence type="ECO:0000256" key="7">
    <source>
        <dbReference type="ARBA" id="ARBA00022833"/>
    </source>
</evidence>
<organism evidence="10 11">
    <name type="scientific">Ammoniphilus oxalaticus</name>
    <dbReference type="NCBI Taxonomy" id="66863"/>
    <lineage>
        <taxon>Bacteria</taxon>
        <taxon>Bacillati</taxon>
        <taxon>Bacillota</taxon>
        <taxon>Bacilli</taxon>
        <taxon>Bacillales</taxon>
        <taxon>Paenibacillaceae</taxon>
        <taxon>Aneurinibacillus group</taxon>
        <taxon>Ammoniphilus</taxon>
    </lineage>
</organism>
<reference evidence="10 11" key="1">
    <citation type="submission" date="2016-08" db="EMBL/GenBank/DDBJ databases">
        <title>Novel Firmicute Genomes.</title>
        <authorList>
            <person name="Poppleton D.I."/>
            <person name="Gribaldo S."/>
        </authorList>
    </citation>
    <scope>NUCLEOTIDE SEQUENCE [LARGE SCALE GENOMIC DNA]</scope>
    <source>
        <strain evidence="10 11">RAOx-1</strain>
    </source>
</reference>
<dbReference type="EMBL" id="MCHY01000002">
    <property type="protein sequence ID" value="RKD26751.1"/>
    <property type="molecule type" value="Genomic_DNA"/>
</dbReference>
<comment type="cofactor">
    <cofactor evidence="1">
        <name>Zn(2+)</name>
        <dbReference type="ChEBI" id="CHEBI:29105"/>
    </cofactor>
</comment>
<evidence type="ECO:0000256" key="2">
    <source>
        <dbReference type="ARBA" id="ARBA00005340"/>
    </source>
</evidence>
<keyword evidence="10" id="KW-0255">Endonuclease</keyword>
<dbReference type="GO" id="GO:0006284">
    <property type="term" value="P:base-excision repair"/>
    <property type="evidence" value="ECO:0007669"/>
    <property type="project" value="TreeGrafter"/>
</dbReference>
<keyword evidence="6" id="KW-0378">Hydrolase</keyword>
<dbReference type="PANTHER" id="PTHR21445">
    <property type="entry name" value="ENDONUCLEASE IV ENDODEOXYRIBONUCLEASE IV"/>
    <property type="match status" value="1"/>
</dbReference>
<dbReference type="SMART" id="SM00518">
    <property type="entry name" value="AP2Ec"/>
    <property type="match status" value="1"/>
</dbReference>
<dbReference type="Proteomes" id="UP000284219">
    <property type="component" value="Unassembled WGS sequence"/>
</dbReference>
<dbReference type="RefSeq" id="WP_120188034.1">
    <property type="nucleotide sequence ID" value="NZ_MCHY01000002.1"/>
</dbReference>
<dbReference type="GO" id="GO:0008270">
    <property type="term" value="F:zinc ion binding"/>
    <property type="evidence" value="ECO:0007669"/>
    <property type="project" value="InterPro"/>
</dbReference>
<name>A0A419SQN3_9BACL</name>
<gene>
    <name evidence="10" type="ORF">BEP19_16250</name>
</gene>
<evidence type="ECO:0000313" key="11">
    <source>
        <dbReference type="Proteomes" id="UP000284219"/>
    </source>
</evidence>
<accession>A0A419SQN3</accession>
<comment type="similarity">
    <text evidence="2">Belongs to the AP endonuclease 2 family.</text>
</comment>
<dbReference type="SUPFAM" id="SSF51658">
    <property type="entry name" value="Xylose isomerase-like"/>
    <property type="match status" value="1"/>
</dbReference>
<dbReference type="GO" id="GO:0003906">
    <property type="term" value="F:DNA-(apurinic or apyrimidinic site) endonuclease activity"/>
    <property type="evidence" value="ECO:0007669"/>
    <property type="project" value="TreeGrafter"/>
</dbReference>
<keyword evidence="8" id="KW-0234">DNA repair</keyword>
<feature type="domain" description="Xylose isomerase-like TIM barrel" evidence="9">
    <location>
        <begin position="18"/>
        <end position="255"/>
    </location>
</feature>
<dbReference type="Pfam" id="PF01261">
    <property type="entry name" value="AP_endonuc_2"/>
    <property type="match status" value="1"/>
</dbReference>
<keyword evidence="11" id="KW-1185">Reference proteome</keyword>
<dbReference type="PROSITE" id="PS51432">
    <property type="entry name" value="AP_NUCLEASE_F2_4"/>
    <property type="match status" value="1"/>
</dbReference>
<evidence type="ECO:0000256" key="4">
    <source>
        <dbReference type="ARBA" id="ARBA00022723"/>
    </source>
</evidence>
<evidence type="ECO:0000313" key="10">
    <source>
        <dbReference type="EMBL" id="RKD26751.1"/>
    </source>
</evidence>
<dbReference type="InterPro" id="IPR001719">
    <property type="entry name" value="AP_endonuc_2"/>
</dbReference>
<dbReference type="PANTHER" id="PTHR21445:SF0">
    <property type="entry name" value="APURINIC-APYRIMIDINIC ENDONUCLEASE"/>
    <property type="match status" value="1"/>
</dbReference>
<dbReference type="InterPro" id="IPR013022">
    <property type="entry name" value="Xyl_isomerase-like_TIM-brl"/>
</dbReference>
<evidence type="ECO:0000259" key="9">
    <source>
        <dbReference type="Pfam" id="PF01261"/>
    </source>
</evidence>
<dbReference type="GO" id="GO:0008081">
    <property type="term" value="F:phosphoric diester hydrolase activity"/>
    <property type="evidence" value="ECO:0007669"/>
    <property type="project" value="TreeGrafter"/>
</dbReference>
<dbReference type="OrthoDB" id="9805666at2"/>
<evidence type="ECO:0000256" key="8">
    <source>
        <dbReference type="ARBA" id="ARBA00023204"/>
    </source>
</evidence>
<keyword evidence="7" id="KW-0862">Zinc</keyword>
<dbReference type="Gene3D" id="3.20.20.150">
    <property type="entry name" value="Divalent-metal-dependent TIM barrel enzymes"/>
    <property type="match status" value="1"/>
</dbReference>
<comment type="caution">
    <text evidence="10">The sequence shown here is derived from an EMBL/GenBank/DDBJ whole genome shotgun (WGS) entry which is preliminary data.</text>
</comment>